<dbReference type="EMBL" id="JBHSFG010000076">
    <property type="protein sequence ID" value="MFC4470150.1"/>
    <property type="molecule type" value="Genomic_DNA"/>
</dbReference>
<protein>
    <submittedName>
        <fullName evidence="3">ATP-binding protein</fullName>
    </submittedName>
</protein>
<dbReference type="PANTHER" id="PTHR35526:SF3">
    <property type="entry name" value="ANTI-SIGMA-F FACTOR RSBW"/>
    <property type="match status" value="1"/>
</dbReference>
<feature type="domain" description="Histidine kinase/HSP90-like ATPase" evidence="2">
    <location>
        <begin position="59"/>
        <end position="142"/>
    </location>
</feature>
<reference evidence="4" key="1">
    <citation type="journal article" date="2019" name="Int. J. Syst. Evol. Microbiol.">
        <title>The Global Catalogue of Microorganisms (GCM) 10K type strain sequencing project: providing services to taxonomists for standard genome sequencing and annotation.</title>
        <authorList>
            <consortium name="The Broad Institute Genomics Platform"/>
            <consortium name="The Broad Institute Genome Sequencing Center for Infectious Disease"/>
            <person name="Wu L."/>
            <person name="Ma J."/>
        </authorList>
    </citation>
    <scope>NUCLEOTIDE SEQUENCE [LARGE SCALE GENOMIC DNA]</scope>
    <source>
        <strain evidence="4">DT43</strain>
    </source>
</reference>
<dbReference type="Proteomes" id="UP001596012">
    <property type="component" value="Unassembled WGS sequence"/>
</dbReference>
<keyword evidence="3" id="KW-0547">Nucleotide-binding</keyword>
<keyword evidence="4" id="KW-1185">Reference proteome</keyword>
<evidence type="ECO:0000259" key="2">
    <source>
        <dbReference type="Pfam" id="PF13581"/>
    </source>
</evidence>
<sequence length="146" mass="15572">MRCPVDATGESPFIRGGAGAVGGRVGVVRHRVLPGILGMRHRKDRSLDLQAEAVKRHGDDVLLVVSELVANAIRHGGGVADFRLELRDNCGVVMVSDLSPRPPQDGAPVALSLSGFGWRLVRELASHVQVDRHRHGKTVAATVPLA</sequence>
<dbReference type="GO" id="GO:0005524">
    <property type="term" value="F:ATP binding"/>
    <property type="evidence" value="ECO:0007669"/>
    <property type="project" value="UniProtKB-KW"/>
</dbReference>
<evidence type="ECO:0000313" key="4">
    <source>
        <dbReference type="Proteomes" id="UP001596012"/>
    </source>
</evidence>
<dbReference type="CDD" id="cd16936">
    <property type="entry name" value="HATPase_RsbW-like"/>
    <property type="match status" value="1"/>
</dbReference>
<evidence type="ECO:0000256" key="1">
    <source>
        <dbReference type="ARBA" id="ARBA00022527"/>
    </source>
</evidence>
<dbReference type="InterPro" id="IPR036890">
    <property type="entry name" value="HATPase_C_sf"/>
</dbReference>
<organism evidence="3 4">
    <name type="scientific">Streptomyces xiangluensis</name>
    <dbReference type="NCBI Taxonomy" id="2665720"/>
    <lineage>
        <taxon>Bacteria</taxon>
        <taxon>Bacillati</taxon>
        <taxon>Actinomycetota</taxon>
        <taxon>Actinomycetes</taxon>
        <taxon>Kitasatosporales</taxon>
        <taxon>Streptomycetaceae</taxon>
        <taxon>Streptomyces</taxon>
    </lineage>
</organism>
<keyword evidence="3" id="KW-0067">ATP-binding</keyword>
<dbReference type="Pfam" id="PF13581">
    <property type="entry name" value="HATPase_c_2"/>
    <property type="match status" value="1"/>
</dbReference>
<gene>
    <name evidence="3" type="ORF">ACFPH6_37595</name>
</gene>
<dbReference type="Gene3D" id="3.30.565.10">
    <property type="entry name" value="Histidine kinase-like ATPase, C-terminal domain"/>
    <property type="match status" value="1"/>
</dbReference>
<keyword evidence="1" id="KW-0808">Transferase</keyword>
<dbReference type="InterPro" id="IPR050267">
    <property type="entry name" value="Anti-sigma-factor_SerPK"/>
</dbReference>
<evidence type="ECO:0000313" key="3">
    <source>
        <dbReference type="EMBL" id="MFC4470150.1"/>
    </source>
</evidence>
<comment type="caution">
    <text evidence="3">The sequence shown here is derived from an EMBL/GenBank/DDBJ whole genome shotgun (WGS) entry which is preliminary data.</text>
</comment>
<dbReference type="RefSeq" id="WP_386350708.1">
    <property type="nucleotide sequence ID" value="NZ_JBHSFG010000076.1"/>
</dbReference>
<dbReference type="SUPFAM" id="SSF55874">
    <property type="entry name" value="ATPase domain of HSP90 chaperone/DNA topoisomerase II/histidine kinase"/>
    <property type="match status" value="1"/>
</dbReference>
<keyword evidence="1" id="KW-0723">Serine/threonine-protein kinase</keyword>
<dbReference type="InterPro" id="IPR003594">
    <property type="entry name" value="HATPase_dom"/>
</dbReference>
<proteinExistence type="predicted"/>
<accession>A0ABV8Z1A5</accession>
<name>A0ABV8Z1A5_9ACTN</name>
<dbReference type="PANTHER" id="PTHR35526">
    <property type="entry name" value="ANTI-SIGMA-F FACTOR RSBW-RELATED"/>
    <property type="match status" value="1"/>
</dbReference>
<keyword evidence="1" id="KW-0418">Kinase</keyword>